<name>A0A6C0B4T9_9ZZZZ</name>
<keyword evidence="2" id="KW-0472">Membrane</keyword>
<sequence>MFINKRKFLFLLIILFVLAFIYYVFLPMLTETFIQEGNRGRGRSRQQKREYGTSIGKGVRQGGVPGMVFNAIAGIETVQNSEAADWFNNAGRTLDKVFKI</sequence>
<evidence type="ECO:0000256" key="1">
    <source>
        <dbReference type="SAM" id="MobiDB-lite"/>
    </source>
</evidence>
<evidence type="ECO:0000256" key="2">
    <source>
        <dbReference type="SAM" id="Phobius"/>
    </source>
</evidence>
<organism evidence="3">
    <name type="scientific">viral metagenome</name>
    <dbReference type="NCBI Taxonomy" id="1070528"/>
    <lineage>
        <taxon>unclassified sequences</taxon>
        <taxon>metagenomes</taxon>
        <taxon>organismal metagenomes</taxon>
    </lineage>
</organism>
<keyword evidence="2" id="KW-1133">Transmembrane helix</keyword>
<evidence type="ECO:0000313" key="3">
    <source>
        <dbReference type="EMBL" id="QHS86508.1"/>
    </source>
</evidence>
<dbReference type="AlphaFoldDB" id="A0A6C0B4T9"/>
<dbReference type="EMBL" id="MN739057">
    <property type="protein sequence ID" value="QHS86508.1"/>
    <property type="molecule type" value="Genomic_DNA"/>
</dbReference>
<reference evidence="3" key="1">
    <citation type="journal article" date="2020" name="Nature">
        <title>Giant virus diversity and host interactions through global metagenomics.</title>
        <authorList>
            <person name="Schulz F."/>
            <person name="Roux S."/>
            <person name="Paez-Espino D."/>
            <person name="Jungbluth S."/>
            <person name="Walsh D.A."/>
            <person name="Denef V.J."/>
            <person name="McMahon K.D."/>
            <person name="Konstantinidis K.T."/>
            <person name="Eloe-Fadrosh E.A."/>
            <person name="Kyrpides N.C."/>
            <person name="Woyke T."/>
        </authorList>
    </citation>
    <scope>NUCLEOTIDE SEQUENCE</scope>
    <source>
        <strain evidence="3">GVMAG-M-3300009187-29</strain>
    </source>
</reference>
<feature type="transmembrane region" description="Helical" evidence="2">
    <location>
        <begin position="7"/>
        <end position="25"/>
    </location>
</feature>
<feature type="region of interest" description="Disordered" evidence="1">
    <location>
        <begin position="39"/>
        <end position="58"/>
    </location>
</feature>
<accession>A0A6C0B4T9</accession>
<proteinExistence type="predicted"/>
<protein>
    <submittedName>
        <fullName evidence="3">Uncharacterized protein</fullName>
    </submittedName>
</protein>
<keyword evidence="2" id="KW-0812">Transmembrane</keyword>